<dbReference type="EMBL" id="HE575320">
    <property type="protein sequence ID" value="CCC91493.1"/>
    <property type="molecule type" value="Genomic_DNA"/>
</dbReference>
<keyword evidence="1" id="KW-0472">Membrane</keyword>
<evidence type="ECO:0000256" key="1">
    <source>
        <dbReference type="SAM" id="Phobius"/>
    </source>
</evidence>
<keyword evidence="2" id="KW-0732">Signal</keyword>
<name>G0UQ32_TRYCI</name>
<feature type="signal peptide" evidence="2">
    <location>
        <begin position="1"/>
        <end position="16"/>
    </location>
</feature>
<evidence type="ECO:0000256" key="2">
    <source>
        <dbReference type="SAM" id="SignalP"/>
    </source>
</evidence>
<gene>
    <name evidence="3" type="ORF">TCIL3000_7_3070</name>
</gene>
<feature type="chain" id="PRO_5003410672" description="T. congolense-specific, cell surface-expressed gene family" evidence="2">
    <location>
        <begin position="17"/>
        <end position="107"/>
    </location>
</feature>
<evidence type="ECO:0008006" key="4">
    <source>
        <dbReference type="Google" id="ProtNLM"/>
    </source>
</evidence>
<reference evidence="3" key="1">
    <citation type="journal article" date="2012" name="Proc. Natl. Acad. Sci. U.S.A.">
        <title>Antigenic diversity is generated by distinct evolutionary mechanisms in African trypanosome species.</title>
        <authorList>
            <person name="Jackson A.P."/>
            <person name="Berry A."/>
            <person name="Aslett M."/>
            <person name="Allison H.C."/>
            <person name="Burton P."/>
            <person name="Vavrova-Anderson J."/>
            <person name="Brown R."/>
            <person name="Browne H."/>
            <person name="Corton N."/>
            <person name="Hauser H."/>
            <person name="Gamble J."/>
            <person name="Gilderthorp R."/>
            <person name="Marcello L."/>
            <person name="McQuillan J."/>
            <person name="Otto T.D."/>
            <person name="Quail M.A."/>
            <person name="Sanders M.J."/>
            <person name="van Tonder A."/>
            <person name="Ginger M.L."/>
            <person name="Field M.C."/>
            <person name="Barry J.D."/>
            <person name="Hertz-Fowler C."/>
            <person name="Berriman M."/>
        </authorList>
    </citation>
    <scope>NUCLEOTIDE SEQUENCE</scope>
    <source>
        <strain evidence="3">IL3000</strain>
    </source>
</reference>
<keyword evidence="1" id="KW-0812">Transmembrane</keyword>
<organism evidence="3">
    <name type="scientific">Trypanosoma congolense (strain IL3000)</name>
    <dbReference type="NCBI Taxonomy" id="1068625"/>
    <lineage>
        <taxon>Eukaryota</taxon>
        <taxon>Discoba</taxon>
        <taxon>Euglenozoa</taxon>
        <taxon>Kinetoplastea</taxon>
        <taxon>Metakinetoplastina</taxon>
        <taxon>Trypanosomatida</taxon>
        <taxon>Trypanosomatidae</taxon>
        <taxon>Trypanosoma</taxon>
        <taxon>Nannomonas</taxon>
    </lineage>
</organism>
<keyword evidence="1" id="KW-1133">Transmembrane helix</keyword>
<feature type="transmembrane region" description="Helical" evidence="1">
    <location>
        <begin position="78"/>
        <end position="101"/>
    </location>
</feature>
<sequence length="107" mass="11933">MLLLLWCTIRARVVRGGCNFVPSFLMLRLLNCSDIPFYGVLPPFRHSLDQKICSVVIIKEVKHLLQRYMICSNKASDVLSFLSAIVVTTAATITTTVFKLLSASANE</sequence>
<accession>G0UQ32</accession>
<proteinExistence type="predicted"/>
<evidence type="ECO:0000313" key="3">
    <source>
        <dbReference type="EMBL" id="CCC91493.1"/>
    </source>
</evidence>
<dbReference type="AlphaFoldDB" id="G0UQ32"/>
<protein>
    <recommendedName>
        <fullName evidence="4">T. congolense-specific, cell surface-expressed gene family</fullName>
    </recommendedName>
</protein>